<comment type="caution">
    <text evidence="2">The sequence shown here is derived from an EMBL/GenBank/DDBJ whole genome shotgun (WGS) entry which is preliminary data.</text>
</comment>
<organism evidence="2 3">
    <name type="scientific">Tenacibaculum polynesiense</name>
    <dbReference type="NCBI Taxonomy" id="3137857"/>
    <lineage>
        <taxon>Bacteria</taxon>
        <taxon>Pseudomonadati</taxon>
        <taxon>Bacteroidota</taxon>
        <taxon>Flavobacteriia</taxon>
        <taxon>Flavobacteriales</taxon>
        <taxon>Flavobacteriaceae</taxon>
        <taxon>Tenacibaculum</taxon>
    </lineage>
</organism>
<proteinExistence type="predicted"/>
<reference evidence="2 3" key="1">
    <citation type="submission" date="2024-05" db="EMBL/GenBank/DDBJ databases">
        <authorList>
            <person name="Duchaud E."/>
        </authorList>
    </citation>
    <scope>NUCLEOTIDE SEQUENCE [LARGE SCALE GENOMIC DNA]</scope>
    <source>
        <strain evidence="2">Ena-SAMPLE-TAB-13-05-2024-13:56:06:370-140308</strain>
    </source>
</reference>
<dbReference type="Proteomes" id="UP001497527">
    <property type="component" value="Unassembled WGS sequence"/>
</dbReference>
<dbReference type="EMBL" id="CAXJIO010000003">
    <property type="protein sequence ID" value="CAL2101226.1"/>
    <property type="molecule type" value="Genomic_DNA"/>
</dbReference>
<keyword evidence="1" id="KW-0812">Transmembrane</keyword>
<name>A0ABP1EYL4_9FLAO</name>
<keyword evidence="1" id="KW-1133">Transmembrane helix</keyword>
<feature type="transmembrane region" description="Helical" evidence="1">
    <location>
        <begin position="40"/>
        <end position="62"/>
    </location>
</feature>
<evidence type="ECO:0000313" key="2">
    <source>
        <dbReference type="EMBL" id="CAL2101226.1"/>
    </source>
</evidence>
<gene>
    <name evidence="2" type="ORF">T190423A01A_120013</name>
</gene>
<keyword evidence="1" id="KW-0472">Membrane</keyword>
<evidence type="ECO:0000256" key="1">
    <source>
        <dbReference type="SAM" id="Phobius"/>
    </source>
</evidence>
<sequence>MISFGSITTFLLSVESNLELNSRVFDVNIVKNKQNVNETIKGFFSIFLSGVFNKIIINFLFFEYVRISAK</sequence>
<protein>
    <submittedName>
        <fullName evidence="2">Uncharacterized protein</fullName>
    </submittedName>
</protein>
<keyword evidence="3" id="KW-1185">Reference proteome</keyword>
<evidence type="ECO:0000313" key="3">
    <source>
        <dbReference type="Proteomes" id="UP001497527"/>
    </source>
</evidence>
<accession>A0ABP1EYL4</accession>